<dbReference type="CDD" id="cd18186">
    <property type="entry name" value="BTB_POZ_ZBTB_KLHL-like"/>
    <property type="match status" value="1"/>
</dbReference>
<dbReference type="Pfam" id="PF00651">
    <property type="entry name" value="BTB"/>
    <property type="match status" value="1"/>
</dbReference>
<keyword evidence="3" id="KW-1185">Reference proteome</keyword>
<dbReference type="PROSITE" id="PS50097">
    <property type="entry name" value="BTB"/>
    <property type="match status" value="1"/>
</dbReference>
<evidence type="ECO:0000313" key="3">
    <source>
        <dbReference type="Proteomes" id="UP000050424"/>
    </source>
</evidence>
<sequence>MAKRAHDAISSDIPTDLEDMGFEEIAPDGDIIFLVGSEAIRVQVSSAIMKAASPVFRAMFGPNFKEGQALATSGGNPIEVSLPDEDPQSFAQICRIIHHQRGLREELPALEVLFRIYGIADKCDLIPTIQFCVEVWIDKHASDTKRMVHAQAHNGFNGVSLPRTSGNMIRRERQLDSQKGYKLSVPWLFCLLFLCHAFGVHDHFETVSRRIIQEQVGLFSTLIPGMEAMTSTSADIITLHKLAGALADKQADVLAGLHRCIYDSLPAWIDREPIFKSGNRNSHPGIYLRELRSYDTNGFLFTTAVSIHERLSCIRGFQAGLQPPSLGHLLSKELNRQIDDFERNIEGLCLRCFKLGLNTCTCKQDY</sequence>
<gene>
    <name evidence="2" type="ORF">AK830_g9389</name>
</gene>
<accession>A0A0P7B9X9</accession>
<organism evidence="2 3">
    <name type="scientific">Neonectria ditissima</name>
    <dbReference type="NCBI Taxonomy" id="78410"/>
    <lineage>
        <taxon>Eukaryota</taxon>
        <taxon>Fungi</taxon>
        <taxon>Dikarya</taxon>
        <taxon>Ascomycota</taxon>
        <taxon>Pezizomycotina</taxon>
        <taxon>Sordariomycetes</taxon>
        <taxon>Hypocreomycetidae</taxon>
        <taxon>Hypocreales</taxon>
        <taxon>Nectriaceae</taxon>
        <taxon>Neonectria</taxon>
    </lineage>
</organism>
<evidence type="ECO:0000259" key="1">
    <source>
        <dbReference type="PROSITE" id="PS50097"/>
    </source>
</evidence>
<dbReference type="EMBL" id="LKCW01000174">
    <property type="protein sequence ID" value="KPM37173.1"/>
    <property type="molecule type" value="Genomic_DNA"/>
</dbReference>
<dbReference type="Gene3D" id="3.30.710.10">
    <property type="entry name" value="Potassium Channel Kv1.1, Chain A"/>
    <property type="match status" value="1"/>
</dbReference>
<dbReference type="InterPro" id="IPR011333">
    <property type="entry name" value="SKP1/BTB/POZ_sf"/>
</dbReference>
<dbReference type="InterPro" id="IPR000210">
    <property type="entry name" value="BTB/POZ_dom"/>
</dbReference>
<proteinExistence type="predicted"/>
<dbReference type="SUPFAM" id="SSF54695">
    <property type="entry name" value="POZ domain"/>
    <property type="match status" value="1"/>
</dbReference>
<dbReference type="STRING" id="78410.A0A0P7B9X9"/>
<dbReference type="OrthoDB" id="5275938at2759"/>
<dbReference type="Proteomes" id="UP000050424">
    <property type="component" value="Unassembled WGS sequence"/>
</dbReference>
<comment type="caution">
    <text evidence="2">The sequence shown here is derived from an EMBL/GenBank/DDBJ whole genome shotgun (WGS) entry which is preliminary data.</text>
</comment>
<reference evidence="2 3" key="1">
    <citation type="submission" date="2015-09" db="EMBL/GenBank/DDBJ databases">
        <title>Draft genome of a European isolate of the apple canker pathogen Neonectria ditissima.</title>
        <authorList>
            <person name="Gomez-Cortecero A."/>
            <person name="Harrison R.J."/>
            <person name="Armitage A.D."/>
        </authorList>
    </citation>
    <scope>NUCLEOTIDE SEQUENCE [LARGE SCALE GENOMIC DNA]</scope>
    <source>
        <strain evidence="2 3">R09/05</strain>
    </source>
</reference>
<name>A0A0P7B9X9_9HYPO</name>
<protein>
    <recommendedName>
        <fullName evidence="1">BTB domain-containing protein</fullName>
    </recommendedName>
</protein>
<dbReference type="AlphaFoldDB" id="A0A0P7B9X9"/>
<evidence type="ECO:0000313" key="2">
    <source>
        <dbReference type="EMBL" id="KPM37173.1"/>
    </source>
</evidence>
<feature type="domain" description="BTB" evidence="1">
    <location>
        <begin position="29"/>
        <end position="98"/>
    </location>
</feature>